<dbReference type="Pfam" id="PF20649">
    <property type="entry name" value="COG5_C"/>
    <property type="match status" value="1"/>
</dbReference>
<feature type="region of interest" description="Disordered" evidence="5">
    <location>
        <begin position="74"/>
        <end position="145"/>
    </location>
</feature>
<evidence type="ECO:0000259" key="6">
    <source>
        <dbReference type="Pfam" id="PF10392"/>
    </source>
</evidence>
<comment type="subcellular location">
    <subcellularLocation>
        <location evidence="1">Golgi apparatus membrane</location>
        <topology evidence="1">Peripheral membrane protein</topology>
    </subcellularLocation>
</comment>
<feature type="domain" description="Conserved oligomeric Golgi complex subunit 5 helical" evidence="7">
    <location>
        <begin position="311"/>
        <end position="545"/>
    </location>
</feature>
<evidence type="ECO:0000256" key="2">
    <source>
        <dbReference type="ARBA" id="ARBA00020974"/>
    </source>
</evidence>
<evidence type="ECO:0000256" key="5">
    <source>
        <dbReference type="SAM" id="MobiDB-lite"/>
    </source>
</evidence>
<feature type="compositionally biased region" description="Low complexity" evidence="5">
    <location>
        <begin position="1"/>
        <end position="17"/>
    </location>
</feature>
<dbReference type="GO" id="GO:0006891">
    <property type="term" value="P:intra-Golgi vesicle-mediated transport"/>
    <property type="evidence" value="ECO:0007669"/>
    <property type="project" value="InterPro"/>
</dbReference>
<protein>
    <recommendedName>
        <fullName evidence="2">Conserved oligomeric Golgi complex subunit 5</fullName>
    </recommendedName>
</protein>
<dbReference type="PANTHER" id="PTHR13228:SF3">
    <property type="entry name" value="CONSERVED OLIGOMERIC GOLGI COMPLEX SUBUNIT 5"/>
    <property type="match status" value="1"/>
</dbReference>
<dbReference type="PANTHER" id="PTHR13228">
    <property type="entry name" value="CONSERVED OLIGOMERIC GOLGI COMPLEX COMPONENT 5"/>
    <property type="match status" value="1"/>
</dbReference>
<sequence>MQAAPGLPRQPSSSLQPPSSPPTTDHVASAAHPALASGDLATFLQPSFDAATYVSQLISGVDAQLDVARSAAQPPTPSAKLAVSPSGLLQPASPGSLPPSAQNAEASRTSLSLASPSAAAPTADAAAGSSKAQAAQRKREQDQEEVDLSLAISRLNLAIEELDRSISTQVTANAPALLQRTSRLATMQHGLEQTKQGVESLDIEVANLRRKVHDPFQRLTELQADLRVYDGAGELVAKAVKFVGLARRLETQMEALFAKKDGTATGKAAEADGEDAVVGLVHGRDLSRAALLIHEISDMLDSERPHGSDGLLALKLVQDVVPVVESARKTVVDYMEDMIVRGLRDLSPVMLASSLQTAFNLGTLPTLVKDLLDDLTEVVRERTAAALDLDAIARQLGLAIPSLEASNPSYSTYRGGRRRDDASARQQQQQAWSDALWKRLESLIVVEMGAVCSKVYLLEKVLKLKTDGETGVNFLAAALDVLGDKPSHTFWRTLAQCLEQQTGAAAARSPWVAQLLSSGIAAENTPGGVVMGGYMRLLRLLHEFFAKITVYTDVQYTQTHQSAETVILLRGLAPLEKGYVDKATWRVAEVLSQVVAPTRKTALDASREADGVVALVANAVDGVRSDPLLLRAVVDRCTALVEQYATRLDKVVAEDASAWLVDGRAVEASPSQTWNAALVRFSYALATGIAGVAAEQDAASASYAATRLHVAVDTIIGATRRVLLDPLVRAAEQTVAERMGKMHVQLASRGAVHQRGVSIDATSGASAYISDICDALAFLRDHILPIYPPQLRNSLAGAMAAAGAHCFLLHAGLLALPEQADKVKLRLATDMTELEFALTQLVGEAPKPSQGGKWDDDAGRTDVVGNMKLFRRTLFMDTHQVEEEAKGVKPNSVIAVALALHLVSRAGALDKVLAATAKPAKPSDAAVRSELVRSAMHSTTDLIGRLHPALTNASLDDETTRIVNTLLPSTSA</sequence>
<dbReference type="AlphaFoldDB" id="M9MEB6"/>
<evidence type="ECO:0000313" key="9">
    <source>
        <dbReference type="Proteomes" id="UP000011976"/>
    </source>
</evidence>
<evidence type="ECO:0000256" key="1">
    <source>
        <dbReference type="ARBA" id="ARBA00004395"/>
    </source>
</evidence>
<feature type="region of interest" description="Disordered" evidence="5">
    <location>
        <begin position="1"/>
        <end position="32"/>
    </location>
</feature>
<evidence type="ECO:0000259" key="7">
    <source>
        <dbReference type="Pfam" id="PF20649"/>
    </source>
</evidence>
<feature type="domain" description="Conserved oligomeric Golgi complex subunit 5 N-terminal" evidence="6">
    <location>
        <begin position="137"/>
        <end position="249"/>
    </location>
</feature>
<dbReference type="Proteomes" id="UP000011976">
    <property type="component" value="Unassembled WGS sequence"/>
</dbReference>
<evidence type="ECO:0000313" key="8">
    <source>
        <dbReference type="EMBL" id="GAC75148.1"/>
    </source>
</evidence>
<dbReference type="OrthoDB" id="18786at2759"/>
<keyword evidence="3" id="KW-0333">Golgi apparatus</keyword>
<name>M9MEB6_PSEA3</name>
<dbReference type="Pfam" id="PF10392">
    <property type="entry name" value="COG5_N"/>
    <property type="match status" value="1"/>
</dbReference>
<keyword evidence="4" id="KW-0472">Membrane</keyword>
<dbReference type="InterPro" id="IPR048485">
    <property type="entry name" value="COG5_helical"/>
</dbReference>
<evidence type="ECO:0000256" key="3">
    <source>
        <dbReference type="ARBA" id="ARBA00023034"/>
    </source>
</evidence>
<proteinExistence type="predicted"/>
<dbReference type="EMBL" id="DF196780">
    <property type="protein sequence ID" value="GAC75148.1"/>
    <property type="molecule type" value="Genomic_DNA"/>
</dbReference>
<accession>M9MEB6</accession>
<dbReference type="STRING" id="1151754.M9MEB6"/>
<dbReference type="GO" id="GO:0017119">
    <property type="term" value="C:Golgi transport complex"/>
    <property type="evidence" value="ECO:0007669"/>
    <property type="project" value="InterPro"/>
</dbReference>
<reference evidence="9" key="1">
    <citation type="journal article" date="2013" name="Genome Announc.">
        <title>Genome sequence of the basidiomycetous yeast Pseudozyma antarctica T-34, a producer of the glycolipid biosurfactants mannosylerythritol lipids.</title>
        <authorList>
            <person name="Morita T."/>
            <person name="Koike H."/>
            <person name="Koyama Y."/>
            <person name="Hagiwara H."/>
            <person name="Ito E."/>
            <person name="Fukuoka T."/>
            <person name="Imura T."/>
            <person name="Machida M."/>
            <person name="Kitamoto D."/>
        </authorList>
    </citation>
    <scope>NUCLEOTIDE SEQUENCE [LARGE SCALE GENOMIC DNA]</scope>
    <source>
        <strain evidence="9">T-34</strain>
    </source>
</reference>
<dbReference type="InterPro" id="IPR049176">
    <property type="entry name" value="COG5_N"/>
</dbReference>
<dbReference type="GO" id="GO:0000139">
    <property type="term" value="C:Golgi membrane"/>
    <property type="evidence" value="ECO:0007669"/>
    <property type="project" value="UniProtKB-SubCell"/>
</dbReference>
<evidence type="ECO:0000256" key="4">
    <source>
        <dbReference type="ARBA" id="ARBA00023136"/>
    </source>
</evidence>
<gene>
    <name evidence="8" type="ORF">PANT_14d00062</name>
</gene>
<feature type="compositionally biased region" description="Low complexity" evidence="5">
    <location>
        <begin position="106"/>
        <end position="135"/>
    </location>
</feature>
<organism evidence="8 9">
    <name type="scientific">Pseudozyma antarctica (strain T-34)</name>
    <name type="common">Yeast</name>
    <name type="synonym">Candida antarctica</name>
    <dbReference type="NCBI Taxonomy" id="1151754"/>
    <lineage>
        <taxon>Eukaryota</taxon>
        <taxon>Fungi</taxon>
        <taxon>Dikarya</taxon>
        <taxon>Basidiomycota</taxon>
        <taxon>Ustilaginomycotina</taxon>
        <taxon>Ustilaginomycetes</taxon>
        <taxon>Ustilaginales</taxon>
        <taxon>Ustilaginaceae</taxon>
        <taxon>Moesziomyces</taxon>
    </lineage>
</organism>
<dbReference type="InterPro" id="IPR019465">
    <property type="entry name" value="Cog5"/>
</dbReference>